<proteinExistence type="predicted"/>
<feature type="transmembrane region" description="Helical" evidence="2">
    <location>
        <begin position="222"/>
        <end position="248"/>
    </location>
</feature>
<feature type="transmembrane region" description="Helical" evidence="2">
    <location>
        <begin position="290"/>
        <end position="315"/>
    </location>
</feature>
<evidence type="ECO:0000313" key="3">
    <source>
        <dbReference type="EMBL" id="RBP70015.1"/>
    </source>
</evidence>
<dbReference type="OrthoDB" id="2024038at2"/>
<keyword evidence="2" id="KW-1133">Transmembrane helix</keyword>
<dbReference type="PANTHER" id="PTHR37305">
    <property type="entry name" value="INTEGRAL MEMBRANE PROTEIN-RELATED"/>
    <property type="match status" value="1"/>
</dbReference>
<sequence length="407" mass="46543">MAVLIRQELYKLFKRKKTLVVIVGFILLTVFLCYGIKQNAYYMEQYSKPEFQIQNLEENIAYLEKDMENIPEEIKNDKDEVKLYQDRIQSDIKMMEEELKILKTRVDENLSWEEILKQDILEHEKMIEDNKALYSSGDLVSMKLELEQLKYLQYKEIKPQENYDFNAFIYINELVLQLGQIFLAIGIAVFAADMVSGEWTPPTMKLLLAQPVSRGKVLLSKFLAVAIAAVGLIILIELLSFILVGFLFGFGDMNYPMAIGKAFDWDLSVLLENGSHPLELIDGSWRIVPVWQYTLMLFGYQGLFILAVTSFVFMISSIVKSSMVSMGASVVSLIAATIVFQISSFYGLSKFVFTTYSSIGEMITGDISVYLNDPNFTAITGILVLVGWTILCYIFSHILFTRRDLLI</sequence>
<dbReference type="EMBL" id="QNRX01000001">
    <property type="protein sequence ID" value="RBP70015.1"/>
    <property type="molecule type" value="Genomic_DNA"/>
</dbReference>
<feature type="transmembrane region" description="Helical" evidence="2">
    <location>
        <begin position="174"/>
        <end position="195"/>
    </location>
</feature>
<dbReference type="GO" id="GO:0005886">
    <property type="term" value="C:plasma membrane"/>
    <property type="evidence" value="ECO:0007669"/>
    <property type="project" value="UniProtKB-SubCell"/>
</dbReference>
<dbReference type="GO" id="GO:0140359">
    <property type="term" value="F:ABC-type transporter activity"/>
    <property type="evidence" value="ECO:0007669"/>
    <property type="project" value="InterPro"/>
</dbReference>
<evidence type="ECO:0000256" key="2">
    <source>
        <dbReference type="SAM" id="Phobius"/>
    </source>
</evidence>
<reference evidence="3 4" key="1">
    <citation type="submission" date="2018-06" db="EMBL/GenBank/DDBJ databases">
        <title>Genomic Encyclopedia of Type Strains, Phase IV (KMG-IV): sequencing the most valuable type-strain genomes for metagenomic binning, comparative biology and taxonomic classification.</title>
        <authorList>
            <person name="Goeker M."/>
        </authorList>
    </citation>
    <scope>NUCLEOTIDE SEQUENCE [LARGE SCALE GENOMIC DNA]</scope>
    <source>
        <strain evidence="3 4">DSM 22112</strain>
    </source>
</reference>
<dbReference type="RefSeq" id="WP_113919228.1">
    <property type="nucleotide sequence ID" value="NZ_QNRX01000001.1"/>
</dbReference>
<feature type="transmembrane region" description="Helical" evidence="2">
    <location>
        <begin position="376"/>
        <end position="400"/>
    </location>
</feature>
<evidence type="ECO:0000313" key="4">
    <source>
        <dbReference type="Proteomes" id="UP000253490"/>
    </source>
</evidence>
<protein>
    <submittedName>
        <fullName evidence="3">ABC-2 type transport system permease protein</fullName>
    </submittedName>
</protein>
<keyword evidence="4" id="KW-1185">Reference proteome</keyword>
<dbReference type="Proteomes" id="UP000253490">
    <property type="component" value="Unassembled WGS sequence"/>
</dbReference>
<keyword evidence="2" id="KW-0472">Membrane</keyword>
<keyword evidence="1" id="KW-0175">Coiled coil</keyword>
<dbReference type="AlphaFoldDB" id="A0A366IHR6"/>
<feature type="coiled-coil region" evidence="1">
    <location>
        <begin position="53"/>
        <end position="105"/>
    </location>
</feature>
<feature type="transmembrane region" description="Helical" evidence="2">
    <location>
        <begin position="327"/>
        <end position="348"/>
    </location>
</feature>
<keyword evidence="2" id="KW-0812">Transmembrane</keyword>
<dbReference type="PANTHER" id="PTHR37305:SF1">
    <property type="entry name" value="MEMBRANE PROTEIN"/>
    <property type="match status" value="1"/>
</dbReference>
<evidence type="ECO:0000256" key="1">
    <source>
        <dbReference type="SAM" id="Coils"/>
    </source>
</evidence>
<organism evidence="3 4">
    <name type="scientific">Alkalibaculum bacchi</name>
    <dbReference type="NCBI Taxonomy" id="645887"/>
    <lineage>
        <taxon>Bacteria</taxon>
        <taxon>Bacillati</taxon>
        <taxon>Bacillota</taxon>
        <taxon>Clostridia</taxon>
        <taxon>Eubacteriales</taxon>
        <taxon>Eubacteriaceae</taxon>
        <taxon>Alkalibaculum</taxon>
    </lineage>
</organism>
<gene>
    <name evidence="3" type="ORF">DES36_10166</name>
</gene>
<name>A0A366IHR6_9FIRM</name>
<accession>A0A366IHR6</accession>
<dbReference type="Pfam" id="PF12679">
    <property type="entry name" value="ABC2_membrane_2"/>
    <property type="match status" value="1"/>
</dbReference>
<comment type="caution">
    <text evidence="3">The sequence shown here is derived from an EMBL/GenBank/DDBJ whole genome shotgun (WGS) entry which is preliminary data.</text>
</comment>
<feature type="transmembrane region" description="Helical" evidence="2">
    <location>
        <begin position="20"/>
        <end position="37"/>
    </location>
</feature>